<dbReference type="RefSeq" id="WP_194372505.1">
    <property type="nucleotide sequence ID" value="NZ_CP063767.1"/>
</dbReference>
<keyword evidence="3" id="KW-1185">Reference proteome</keyword>
<dbReference type="InterPro" id="IPR008254">
    <property type="entry name" value="Flavodoxin/NO_synth"/>
</dbReference>
<protein>
    <submittedName>
        <fullName evidence="2">Flavodoxin</fullName>
    </submittedName>
</protein>
<dbReference type="Gene3D" id="3.40.50.360">
    <property type="match status" value="1"/>
</dbReference>
<dbReference type="InterPro" id="IPR029039">
    <property type="entry name" value="Flavoprotein-like_sf"/>
</dbReference>
<dbReference type="EMBL" id="CP063767">
    <property type="protein sequence ID" value="QOY61302.1"/>
    <property type="molecule type" value="Genomic_DNA"/>
</dbReference>
<dbReference type="AlphaFoldDB" id="A0A7S7M9N3"/>
<reference evidence="2 3" key="1">
    <citation type="submission" date="2020-10" db="EMBL/GenBank/DDBJ databases">
        <title>Olsenella immobilis sp.nov., isolated from the mud in a fermentation cellar used for the production of Chinese strong-flavoured liquor.</title>
        <authorList>
            <person name="Lu L."/>
        </authorList>
    </citation>
    <scope>NUCLEOTIDE SEQUENCE [LARGE SCALE GENOMIC DNA]</scope>
    <source>
        <strain evidence="2 3">LZLJ-2</strain>
    </source>
</reference>
<dbReference type="Proteomes" id="UP000593735">
    <property type="component" value="Chromosome"/>
</dbReference>
<evidence type="ECO:0000313" key="3">
    <source>
        <dbReference type="Proteomes" id="UP000593735"/>
    </source>
</evidence>
<dbReference type="Pfam" id="PF12641">
    <property type="entry name" value="Flavodoxin_3"/>
    <property type="match status" value="1"/>
</dbReference>
<name>A0A7S7M9N3_9ACTN</name>
<sequence length="140" mass="15255">MNIAVRYQSRSGNTRGVAEAIGKAVGVEAQDCSVPLDEAAGLLFLGGAVYGARLDEKMRAYIEQLDPQGVKKVALFGTSALVKSGAAQMRERLEERHIKVLDGDFYCRGAFTFMHRGHPDAEDLRQAAAWARVLIDSSKD</sequence>
<evidence type="ECO:0000259" key="1">
    <source>
        <dbReference type="Pfam" id="PF12641"/>
    </source>
</evidence>
<evidence type="ECO:0000313" key="2">
    <source>
        <dbReference type="EMBL" id="QOY61302.1"/>
    </source>
</evidence>
<organism evidence="2 3">
    <name type="scientific">Thermophilibacter immobilis</name>
    <dbReference type="NCBI Taxonomy" id="2779519"/>
    <lineage>
        <taxon>Bacteria</taxon>
        <taxon>Bacillati</taxon>
        <taxon>Actinomycetota</taxon>
        <taxon>Coriobacteriia</taxon>
        <taxon>Coriobacteriales</taxon>
        <taxon>Atopobiaceae</taxon>
        <taxon>Thermophilibacter</taxon>
    </lineage>
</organism>
<gene>
    <name evidence="2" type="ORF">INP52_03670</name>
</gene>
<dbReference type="GO" id="GO:0010181">
    <property type="term" value="F:FMN binding"/>
    <property type="evidence" value="ECO:0007669"/>
    <property type="project" value="InterPro"/>
</dbReference>
<dbReference type="KEGG" id="tio:INP52_03670"/>
<accession>A0A7S7M9N3</accession>
<feature type="domain" description="Flavodoxin-like" evidence="1">
    <location>
        <begin position="5"/>
        <end position="110"/>
    </location>
</feature>
<proteinExistence type="predicted"/>
<dbReference type="SUPFAM" id="SSF52218">
    <property type="entry name" value="Flavoproteins"/>
    <property type="match status" value="1"/>
</dbReference>